<accession>A0A6A5V837</accession>
<dbReference type="AlphaFoldDB" id="A0A6A5V837"/>
<evidence type="ECO:0000256" key="1">
    <source>
        <dbReference type="SAM" id="Phobius"/>
    </source>
</evidence>
<sequence>MRGASQAHDGTMLYDRLRLSLFHTQRASILPTCGAFERASKSSNIIVSAFSIYHQRCVFLLFSNIVIVLFRGYLLPRGRHCSACLVDFNTPLFSLFRFYVVDVDFFAM</sequence>
<feature type="transmembrane region" description="Helical" evidence="1">
    <location>
        <begin position="45"/>
        <end position="70"/>
    </location>
</feature>
<evidence type="ECO:0000313" key="3">
    <source>
        <dbReference type="Proteomes" id="UP000800036"/>
    </source>
</evidence>
<protein>
    <submittedName>
        <fullName evidence="2">Uncharacterized protein</fullName>
    </submittedName>
</protein>
<keyword evidence="3" id="KW-1185">Reference proteome</keyword>
<organism evidence="2 3">
    <name type="scientific">Bimuria novae-zelandiae CBS 107.79</name>
    <dbReference type="NCBI Taxonomy" id="1447943"/>
    <lineage>
        <taxon>Eukaryota</taxon>
        <taxon>Fungi</taxon>
        <taxon>Dikarya</taxon>
        <taxon>Ascomycota</taxon>
        <taxon>Pezizomycotina</taxon>
        <taxon>Dothideomycetes</taxon>
        <taxon>Pleosporomycetidae</taxon>
        <taxon>Pleosporales</taxon>
        <taxon>Massarineae</taxon>
        <taxon>Didymosphaeriaceae</taxon>
        <taxon>Bimuria</taxon>
    </lineage>
</organism>
<dbReference type="EMBL" id="ML976709">
    <property type="protein sequence ID" value="KAF1969477.1"/>
    <property type="molecule type" value="Genomic_DNA"/>
</dbReference>
<proteinExistence type="predicted"/>
<evidence type="ECO:0000313" key="2">
    <source>
        <dbReference type="EMBL" id="KAF1969477.1"/>
    </source>
</evidence>
<reference evidence="2" key="1">
    <citation type="journal article" date="2020" name="Stud. Mycol.">
        <title>101 Dothideomycetes genomes: a test case for predicting lifestyles and emergence of pathogens.</title>
        <authorList>
            <person name="Haridas S."/>
            <person name="Albert R."/>
            <person name="Binder M."/>
            <person name="Bloem J."/>
            <person name="Labutti K."/>
            <person name="Salamov A."/>
            <person name="Andreopoulos B."/>
            <person name="Baker S."/>
            <person name="Barry K."/>
            <person name="Bills G."/>
            <person name="Bluhm B."/>
            <person name="Cannon C."/>
            <person name="Castanera R."/>
            <person name="Culley D."/>
            <person name="Daum C."/>
            <person name="Ezra D."/>
            <person name="Gonzalez J."/>
            <person name="Henrissat B."/>
            <person name="Kuo A."/>
            <person name="Liang C."/>
            <person name="Lipzen A."/>
            <person name="Lutzoni F."/>
            <person name="Magnuson J."/>
            <person name="Mondo S."/>
            <person name="Nolan M."/>
            <person name="Ohm R."/>
            <person name="Pangilinan J."/>
            <person name="Park H.-J."/>
            <person name="Ramirez L."/>
            <person name="Alfaro M."/>
            <person name="Sun H."/>
            <person name="Tritt A."/>
            <person name="Yoshinaga Y."/>
            <person name="Zwiers L.-H."/>
            <person name="Turgeon B."/>
            <person name="Goodwin S."/>
            <person name="Spatafora J."/>
            <person name="Crous P."/>
            <person name="Grigoriev I."/>
        </authorList>
    </citation>
    <scope>NUCLEOTIDE SEQUENCE</scope>
    <source>
        <strain evidence="2">CBS 107.79</strain>
    </source>
</reference>
<gene>
    <name evidence="2" type="ORF">BU23DRAFT_239615</name>
</gene>
<keyword evidence="1" id="KW-0472">Membrane</keyword>
<keyword evidence="1" id="KW-0812">Transmembrane</keyword>
<name>A0A6A5V837_9PLEO</name>
<keyword evidence="1" id="KW-1133">Transmembrane helix</keyword>
<dbReference type="Proteomes" id="UP000800036">
    <property type="component" value="Unassembled WGS sequence"/>
</dbReference>